<organism evidence="3 4">
    <name type="scientific">Methanococcoides methylutens MM1</name>
    <dbReference type="NCBI Taxonomy" id="1434104"/>
    <lineage>
        <taxon>Archaea</taxon>
        <taxon>Methanobacteriati</taxon>
        <taxon>Methanobacteriota</taxon>
        <taxon>Stenosarchaea group</taxon>
        <taxon>Methanomicrobia</taxon>
        <taxon>Methanosarcinales</taxon>
        <taxon>Methanosarcinaceae</taxon>
        <taxon>Methanococcoides</taxon>
    </lineage>
</organism>
<accession>A0A0E3SS20</accession>
<dbReference type="HOGENOM" id="CLU_071482_0_0_2"/>
<dbReference type="GeneID" id="24894406"/>
<dbReference type="InterPro" id="IPR003675">
    <property type="entry name" value="Rce1/LyrA-like_dom"/>
</dbReference>
<feature type="transmembrane region" description="Helical" evidence="1">
    <location>
        <begin position="208"/>
        <end position="228"/>
    </location>
</feature>
<feature type="transmembrane region" description="Helical" evidence="1">
    <location>
        <begin position="28"/>
        <end position="48"/>
    </location>
</feature>
<feature type="transmembrane region" description="Helical" evidence="1">
    <location>
        <begin position="80"/>
        <end position="98"/>
    </location>
</feature>
<sequence length="322" mass="36307">MDNEAEFEDIVVENGFFDKMETLDKFQIDLFVVAIPSVMVIIAEMLLFAGMTKFTIWTHLTLLITLIFSTMIFNDRKQQHIIYAFILLSLLRILNLSMPVFFEIPLYSFVFSYAPLVIPIYILVKDQDLTLSDLGINRNIRYYDLPIALIAGIVIAAVEFLIIRPGYLIPELSLLNLLKLSIVMIFFVGLIEEIIFRSILQTNLEEMVGKYQGLVLASIIFAVMHSVYGSAYEITVAGFAGLILGTMYLLRRNLLLVTLTQGCSNIMLFGILPHTFAPELTTSSIITENGTIISGVILLTLSIVAIGFIKLKRENKSEEKKI</sequence>
<keyword evidence="1" id="KW-1133">Transmembrane helix</keyword>
<feature type="transmembrane region" description="Helical" evidence="1">
    <location>
        <begin position="234"/>
        <end position="250"/>
    </location>
</feature>
<dbReference type="EMBL" id="CP009518">
    <property type="protein sequence ID" value="AKB85886.1"/>
    <property type="molecule type" value="Genomic_DNA"/>
</dbReference>
<dbReference type="GO" id="GO:0006508">
    <property type="term" value="P:proteolysis"/>
    <property type="evidence" value="ECO:0007669"/>
    <property type="project" value="UniProtKB-KW"/>
</dbReference>
<keyword evidence="3" id="KW-0645">Protease</keyword>
<keyword evidence="1" id="KW-0472">Membrane</keyword>
<protein>
    <submittedName>
        <fullName evidence="3">CAAX amino terminal protease family protein</fullName>
    </submittedName>
</protein>
<dbReference type="GO" id="GO:0080120">
    <property type="term" value="P:CAAX-box protein maturation"/>
    <property type="evidence" value="ECO:0007669"/>
    <property type="project" value="UniProtKB-ARBA"/>
</dbReference>
<dbReference type="GO" id="GO:0004175">
    <property type="term" value="F:endopeptidase activity"/>
    <property type="evidence" value="ECO:0007669"/>
    <property type="project" value="UniProtKB-ARBA"/>
</dbReference>
<feature type="transmembrane region" description="Helical" evidence="1">
    <location>
        <begin position="54"/>
        <end position="73"/>
    </location>
</feature>
<feature type="transmembrane region" description="Helical" evidence="1">
    <location>
        <begin position="145"/>
        <end position="163"/>
    </location>
</feature>
<dbReference type="Proteomes" id="UP000033048">
    <property type="component" value="Chromosome"/>
</dbReference>
<feature type="transmembrane region" description="Helical" evidence="1">
    <location>
        <begin position="292"/>
        <end position="311"/>
    </location>
</feature>
<dbReference type="RefSeq" id="WP_082087324.1">
    <property type="nucleotide sequence ID" value="NZ_CP009518.1"/>
</dbReference>
<feature type="domain" description="CAAX prenyl protease 2/Lysostaphin resistance protein A-like" evidence="2">
    <location>
        <begin position="177"/>
        <end position="267"/>
    </location>
</feature>
<evidence type="ECO:0000256" key="1">
    <source>
        <dbReference type="SAM" id="Phobius"/>
    </source>
</evidence>
<keyword evidence="4" id="KW-1185">Reference proteome</keyword>
<evidence type="ECO:0000313" key="4">
    <source>
        <dbReference type="Proteomes" id="UP000033048"/>
    </source>
</evidence>
<feature type="transmembrane region" description="Helical" evidence="1">
    <location>
        <begin position="255"/>
        <end position="272"/>
    </location>
</feature>
<feature type="transmembrane region" description="Helical" evidence="1">
    <location>
        <begin position="104"/>
        <end position="124"/>
    </location>
</feature>
<keyword evidence="3" id="KW-0378">Hydrolase</keyword>
<dbReference type="KEGG" id="mmet:MCMEM_1833"/>
<keyword evidence="1" id="KW-0812">Transmembrane</keyword>
<feature type="transmembrane region" description="Helical" evidence="1">
    <location>
        <begin position="175"/>
        <end position="196"/>
    </location>
</feature>
<dbReference type="STRING" id="1434104.MCMEM_1833"/>
<proteinExistence type="predicted"/>
<evidence type="ECO:0000313" key="3">
    <source>
        <dbReference type="EMBL" id="AKB85886.1"/>
    </source>
</evidence>
<dbReference type="Pfam" id="PF02517">
    <property type="entry name" value="Rce1-like"/>
    <property type="match status" value="1"/>
</dbReference>
<reference evidence="3 4" key="1">
    <citation type="submission" date="2014-07" db="EMBL/GenBank/DDBJ databases">
        <title>Methanogenic archaea and the global carbon cycle.</title>
        <authorList>
            <person name="Henriksen J.R."/>
            <person name="Luke J."/>
            <person name="Reinhart S."/>
            <person name="Benedict M.N."/>
            <person name="Youngblut N.D."/>
            <person name="Metcalf M.E."/>
            <person name="Whitaker R.J."/>
            <person name="Metcalf W.W."/>
        </authorList>
    </citation>
    <scope>NUCLEOTIDE SEQUENCE [LARGE SCALE GENOMIC DNA]</scope>
    <source>
        <strain evidence="3 4">MM1</strain>
    </source>
</reference>
<dbReference type="AlphaFoldDB" id="A0A0E3SS20"/>
<name>A0A0E3SS20_METMT</name>
<gene>
    <name evidence="3" type="ORF">MCMEM_1833</name>
</gene>
<evidence type="ECO:0000259" key="2">
    <source>
        <dbReference type="Pfam" id="PF02517"/>
    </source>
</evidence>
<dbReference type="OrthoDB" id="275779at2157"/>